<feature type="region of interest" description="Disordered" evidence="6">
    <location>
        <begin position="818"/>
        <end position="900"/>
    </location>
</feature>
<dbReference type="PROSITE" id="PS51417">
    <property type="entry name" value="ARF"/>
    <property type="match status" value="1"/>
</dbReference>
<reference evidence="7" key="1">
    <citation type="journal article" date="2023" name="G3 (Bethesda)">
        <title>A reference genome for the long-term kleptoplast-retaining sea slug Elysia crispata morphotype clarki.</title>
        <authorList>
            <person name="Eastman K.E."/>
            <person name="Pendleton A.L."/>
            <person name="Shaikh M.A."/>
            <person name="Suttiyut T."/>
            <person name="Ogas R."/>
            <person name="Tomko P."/>
            <person name="Gavelis G."/>
            <person name="Widhalm J.R."/>
            <person name="Wisecaver J.H."/>
        </authorList>
    </citation>
    <scope>NUCLEOTIDE SEQUENCE</scope>
    <source>
        <strain evidence="7">ECLA1</strain>
    </source>
</reference>
<evidence type="ECO:0000313" key="7">
    <source>
        <dbReference type="EMBL" id="KAK3745955.1"/>
    </source>
</evidence>
<dbReference type="FunFam" id="3.40.50.300:FF:000412">
    <property type="entry name" value="ADP-ribosylation factor 1"/>
    <property type="match status" value="1"/>
</dbReference>
<feature type="region of interest" description="Disordered" evidence="6">
    <location>
        <begin position="1054"/>
        <end position="1139"/>
    </location>
</feature>
<evidence type="ECO:0000256" key="1">
    <source>
        <dbReference type="ARBA" id="ARBA00010290"/>
    </source>
</evidence>
<dbReference type="InterPro" id="IPR027417">
    <property type="entry name" value="P-loop_NTPase"/>
</dbReference>
<gene>
    <name evidence="7" type="ORF">RRG08_057755</name>
</gene>
<feature type="compositionally biased region" description="Low complexity" evidence="6">
    <location>
        <begin position="519"/>
        <end position="538"/>
    </location>
</feature>
<dbReference type="Gene3D" id="3.40.50.300">
    <property type="entry name" value="P-loop containing nucleotide triphosphate hydrolases"/>
    <property type="match status" value="1"/>
</dbReference>
<keyword evidence="5" id="KW-0479">Metal-binding</keyword>
<keyword evidence="5" id="KW-0460">Magnesium</keyword>
<dbReference type="SUPFAM" id="SSF52540">
    <property type="entry name" value="P-loop containing nucleoside triphosphate hydrolases"/>
    <property type="match status" value="1"/>
</dbReference>
<comment type="caution">
    <text evidence="7">The sequence shown here is derived from an EMBL/GenBank/DDBJ whole genome shotgun (WGS) entry which is preliminary data.</text>
</comment>
<dbReference type="PRINTS" id="PR00328">
    <property type="entry name" value="SAR1GTPBP"/>
</dbReference>
<dbReference type="CDD" id="cd00878">
    <property type="entry name" value="Arf_Arl"/>
    <property type="match status" value="1"/>
</dbReference>
<feature type="region of interest" description="Disordered" evidence="6">
    <location>
        <begin position="603"/>
        <end position="806"/>
    </location>
</feature>
<dbReference type="SMART" id="SM00178">
    <property type="entry name" value="SAR"/>
    <property type="match status" value="1"/>
</dbReference>
<dbReference type="GO" id="GO:0046872">
    <property type="term" value="F:metal ion binding"/>
    <property type="evidence" value="ECO:0007669"/>
    <property type="project" value="UniProtKB-KW"/>
</dbReference>
<feature type="compositionally biased region" description="Polar residues" evidence="6">
    <location>
        <begin position="1071"/>
        <end position="1081"/>
    </location>
</feature>
<feature type="compositionally biased region" description="Acidic residues" evidence="6">
    <location>
        <begin position="976"/>
        <end position="1003"/>
    </location>
</feature>
<feature type="region of interest" description="Disordered" evidence="6">
    <location>
        <begin position="1200"/>
        <end position="1252"/>
    </location>
</feature>
<feature type="compositionally biased region" description="Low complexity" evidence="6">
    <location>
        <begin position="197"/>
        <end position="206"/>
    </location>
</feature>
<evidence type="ECO:0000256" key="2">
    <source>
        <dbReference type="ARBA" id="ARBA00022741"/>
    </source>
</evidence>
<dbReference type="InterPro" id="IPR005225">
    <property type="entry name" value="Small_GTP-bd"/>
</dbReference>
<feature type="compositionally biased region" description="Basic residues" evidence="6">
    <location>
        <begin position="840"/>
        <end position="858"/>
    </location>
</feature>
<feature type="binding site" evidence="4">
    <location>
        <begin position="19"/>
        <end position="26"/>
    </location>
    <ligand>
        <name>GTP</name>
        <dbReference type="ChEBI" id="CHEBI:37565"/>
    </ligand>
</feature>
<dbReference type="AlphaFoldDB" id="A0AAE0YHE1"/>
<dbReference type="EMBL" id="JAWDGP010006183">
    <property type="protein sequence ID" value="KAK3745955.1"/>
    <property type="molecule type" value="Genomic_DNA"/>
</dbReference>
<name>A0AAE0YHE1_9GAST</name>
<feature type="binding site" evidence="5">
    <location>
        <position position="43"/>
    </location>
    <ligand>
        <name>Mg(2+)</name>
        <dbReference type="ChEBI" id="CHEBI:18420"/>
    </ligand>
</feature>
<evidence type="ECO:0000256" key="5">
    <source>
        <dbReference type="PIRSR" id="PIRSR606689-2"/>
    </source>
</evidence>
<evidence type="ECO:0000256" key="6">
    <source>
        <dbReference type="SAM" id="MobiDB-lite"/>
    </source>
</evidence>
<feature type="compositionally biased region" description="Basic and acidic residues" evidence="6">
    <location>
        <begin position="1060"/>
        <end position="1069"/>
    </location>
</feature>
<accession>A0AAE0YHE1</accession>
<feature type="compositionally biased region" description="Polar residues" evidence="6">
    <location>
        <begin position="278"/>
        <end position="288"/>
    </location>
</feature>
<evidence type="ECO:0000256" key="4">
    <source>
        <dbReference type="PIRSR" id="PIRSR606689-1"/>
    </source>
</evidence>
<dbReference type="GO" id="GO:0030010">
    <property type="term" value="P:establishment of cell polarity"/>
    <property type="evidence" value="ECO:0007669"/>
    <property type="project" value="UniProtKB-ARBA"/>
</dbReference>
<feature type="compositionally biased region" description="Basic and acidic residues" evidence="6">
    <location>
        <begin position="780"/>
        <end position="793"/>
    </location>
</feature>
<feature type="compositionally biased region" description="Basic residues" evidence="6">
    <location>
        <begin position="721"/>
        <end position="737"/>
    </location>
</feature>
<protein>
    <recommendedName>
        <fullName evidence="9">ADP-ribosylation factor</fullName>
    </recommendedName>
</protein>
<feature type="region of interest" description="Disordered" evidence="6">
    <location>
        <begin position="512"/>
        <end position="545"/>
    </location>
</feature>
<proteinExistence type="inferred from homology"/>
<feature type="region of interest" description="Disordered" evidence="6">
    <location>
        <begin position="193"/>
        <end position="219"/>
    </location>
</feature>
<organism evidence="7 8">
    <name type="scientific">Elysia crispata</name>
    <name type="common">lettuce slug</name>
    <dbReference type="NCBI Taxonomy" id="231223"/>
    <lineage>
        <taxon>Eukaryota</taxon>
        <taxon>Metazoa</taxon>
        <taxon>Spiralia</taxon>
        <taxon>Lophotrochozoa</taxon>
        <taxon>Mollusca</taxon>
        <taxon>Gastropoda</taxon>
        <taxon>Heterobranchia</taxon>
        <taxon>Euthyneura</taxon>
        <taxon>Panpulmonata</taxon>
        <taxon>Sacoglossa</taxon>
        <taxon>Placobranchoidea</taxon>
        <taxon>Plakobranchidae</taxon>
        <taxon>Elysia</taxon>
    </lineage>
</organism>
<keyword evidence="3 4" id="KW-0342">GTP-binding</keyword>
<dbReference type="SMART" id="SM00175">
    <property type="entry name" value="RAB"/>
    <property type="match status" value="1"/>
</dbReference>
<feature type="compositionally biased region" description="Low complexity" evidence="6">
    <location>
        <begin position="655"/>
        <end position="671"/>
    </location>
</feature>
<evidence type="ECO:0000313" key="8">
    <source>
        <dbReference type="Proteomes" id="UP001283361"/>
    </source>
</evidence>
<feature type="region of interest" description="Disordered" evidence="6">
    <location>
        <begin position="253"/>
        <end position="308"/>
    </location>
</feature>
<feature type="region of interest" description="Disordered" evidence="6">
    <location>
        <begin position="969"/>
        <end position="1015"/>
    </location>
</feature>
<feature type="binding site" evidence="5">
    <location>
        <position position="26"/>
    </location>
    <ligand>
        <name>Mg(2+)</name>
        <dbReference type="ChEBI" id="CHEBI:18420"/>
    </ligand>
</feature>
<sequence length="1252" mass="138095">MGNLLARFRQKDARIIFLGLDSAGKTTILYRLKLDDLVTTVPTIGFNVETIHYKDMHLTAWDIGSKDKVRPLFRQYYKGADAVVFVIDSHDPERLDELNYDVVKPAVCAEELTSAVFLFLANKMDLPSTMTTDQIADRLGLRFLKHPWGILPVSAVSGDGLQAALEWLAVRLGSNQVRPNTFASLEAKSPVQCRNPLSSLSSSASSNATWRTESTKRRMSKLGSFRAGSVSGPNTAPQKPVILLNSRLYREAFNGNNTSPSSGSGGNPSPSRMSMSGESNPATRQTPLGSYHAQHRPSYYDPTHSTPRRTHGSVVNCFSSYSISQSMREDLRGARKFSTISQSDIRRLSCASLTVHAADGRRQSSVSLQERYNASGNRKMSSASLVDGPPYRRKMSTTFVIDPPNYRKFSSASLMESPFARKYSDASLTDSLPGQRKMSSVSAVAALGGHVDTPPEEIRPNLSYLTVTPNIVATPPTGKRKSVDLALQGFGQFTPMMADYIYNGMKDSDTSADSLNLMSGSTGQSSSTPGGAGATPSPSKDPAGHLRSLSILRKSSLHVSKGRYTVNQPLSAAAAHPMVDQYTEELYRKMPEKYGSLAGRKSICTQNNPVPTGGRTVTAAEGGSDSGAETLLPVPSRNQRRDSLLSPRKHGYEFTLPTAATTDKTHTATLLSQERRQSRTIRKPSVSHERRHSKSLESLKGHGRKQSRSSGTSKEKERRYSKSHTNRQERRHSKSKGHLKEHERRHSKSTVKTEDKKHSKSHGSTPDGRKRSRSGASTEGESRHSNSPGERRQSKTSVIFKEERRYSRADVTVILEERRSSNSSGIHKDRRNSNSSRVSPHNRRNSRSPAPHHGRRQSRGRELHSTSNHSSSSSSSRSSSSNTSRHSSCESDSSASAAKNQRSSTFDLFTCSPIHKRWVLPHSCGGRTGKSHTASGANRFQSSVAPACLRAYSALKCLFFRPSQREMRAETKSISSDDEAEIEEEDGDVKESEGDGDDEAEDYDEKRDMLRTAVRPEPVDNRLAIGYSLRTRPEVDGQVDVGLPTCRVTVTVEEADEDDLSSKENEIHESIGQSSWMNPSAHSAKENSDKVESNLDERKSVKHSADQDNELNQRKKLPLTACDSGIQDNSPSMENSESFTMDASTDFPITVVEQYRHRDCSSKTERRHVDVCDFEPEEIVLDRDLLVEIEECMDSVFHDEDVNTDASDTPQIGTTKDLTNRTTGRQHSGQHSGTISLDDSGEETVSDTLIKP</sequence>
<comment type="similarity">
    <text evidence="1">Belongs to the small GTPase superfamily. Arf family.</text>
</comment>
<dbReference type="GO" id="GO:0003924">
    <property type="term" value="F:GTPase activity"/>
    <property type="evidence" value="ECO:0007669"/>
    <property type="project" value="InterPro"/>
</dbReference>
<keyword evidence="8" id="KW-1185">Reference proteome</keyword>
<dbReference type="Proteomes" id="UP001283361">
    <property type="component" value="Unassembled WGS sequence"/>
</dbReference>
<feature type="compositionally biased region" description="Polar residues" evidence="6">
    <location>
        <begin position="1204"/>
        <end position="1237"/>
    </location>
</feature>
<dbReference type="GO" id="GO:0005525">
    <property type="term" value="F:GTP binding"/>
    <property type="evidence" value="ECO:0007669"/>
    <property type="project" value="UniProtKB-KW"/>
</dbReference>
<feature type="compositionally biased region" description="Low complexity" evidence="6">
    <location>
        <begin position="865"/>
        <end position="898"/>
    </location>
</feature>
<evidence type="ECO:0000256" key="3">
    <source>
        <dbReference type="ARBA" id="ARBA00023134"/>
    </source>
</evidence>
<dbReference type="InterPro" id="IPR024156">
    <property type="entry name" value="Small_GTPase_ARF"/>
</dbReference>
<feature type="binding site" evidence="4">
    <location>
        <begin position="122"/>
        <end position="125"/>
    </location>
    <ligand>
        <name>GTP</name>
        <dbReference type="ChEBI" id="CHEBI:37565"/>
    </ligand>
</feature>
<dbReference type="PANTHER" id="PTHR11711">
    <property type="entry name" value="ADP RIBOSYLATION FACTOR-RELATED"/>
    <property type="match status" value="1"/>
</dbReference>
<feature type="compositionally biased region" description="Basic and acidic residues" evidence="6">
    <location>
        <begin position="1083"/>
        <end position="1106"/>
    </location>
</feature>
<feature type="compositionally biased region" description="Low complexity" evidence="6">
    <location>
        <begin position="254"/>
        <end position="277"/>
    </location>
</feature>
<feature type="compositionally biased region" description="Polar residues" evidence="6">
    <location>
        <begin position="1126"/>
        <end position="1139"/>
    </location>
</feature>
<dbReference type="SMART" id="SM00177">
    <property type="entry name" value="ARF"/>
    <property type="match status" value="1"/>
</dbReference>
<dbReference type="Pfam" id="PF00025">
    <property type="entry name" value="Arf"/>
    <property type="match status" value="1"/>
</dbReference>
<evidence type="ECO:0008006" key="9">
    <source>
        <dbReference type="Google" id="ProtNLM"/>
    </source>
</evidence>
<dbReference type="InterPro" id="IPR006689">
    <property type="entry name" value="Small_GTPase_ARF/SAR"/>
</dbReference>
<keyword evidence="2 4" id="KW-0547">Nucleotide-binding</keyword>
<dbReference type="NCBIfam" id="TIGR00231">
    <property type="entry name" value="small_GTP"/>
    <property type="match status" value="1"/>
</dbReference>